<dbReference type="PANTHER" id="PTHR42907">
    <property type="entry name" value="FMN-LINKED OXIDOREDUCTASES SUPERFAMILY PROTEIN"/>
    <property type="match status" value="1"/>
</dbReference>
<dbReference type="InterPro" id="IPR013785">
    <property type="entry name" value="Aldolase_TIM"/>
</dbReference>
<dbReference type="InterPro" id="IPR018517">
    <property type="entry name" value="tRNA_hU_synthase_CS"/>
</dbReference>
<evidence type="ECO:0000313" key="10">
    <source>
        <dbReference type="EMBL" id="VAV88074.1"/>
    </source>
</evidence>
<evidence type="ECO:0000256" key="8">
    <source>
        <dbReference type="ARBA" id="ARBA00023002"/>
    </source>
</evidence>
<dbReference type="GO" id="GO:0050660">
    <property type="term" value="F:flavin adenine dinucleotide binding"/>
    <property type="evidence" value="ECO:0007669"/>
    <property type="project" value="InterPro"/>
</dbReference>
<dbReference type="PANTHER" id="PTHR42907:SF1">
    <property type="entry name" value="FMN-LINKED OXIDOREDUCTASES SUPERFAMILY PROTEIN"/>
    <property type="match status" value="1"/>
</dbReference>
<accession>A0A3B0R3M1</accession>
<evidence type="ECO:0000259" key="9">
    <source>
        <dbReference type="Pfam" id="PF01207"/>
    </source>
</evidence>
<keyword evidence="4" id="KW-0288">FMN</keyword>
<dbReference type="GO" id="GO:0102264">
    <property type="term" value="F:tRNA-dihydrouridine20 synthase activity"/>
    <property type="evidence" value="ECO:0007669"/>
    <property type="project" value="UniProtKB-EC"/>
</dbReference>
<evidence type="ECO:0000256" key="2">
    <source>
        <dbReference type="ARBA" id="ARBA00022555"/>
    </source>
</evidence>
<dbReference type="CDD" id="cd02801">
    <property type="entry name" value="DUS_like_FMN"/>
    <property type="match status" value="1"/>
</dbReference>
<evidence type="ECO:0000256" key="5">
    <source>
        <dbReference type="ARBA" id="ARBA00022694"/>
    </source>
</evidence>
<organism evidence="10">
    <name type="scientific">hydrothermal vent metagenome</name>
    <dbReference type="NCBI Taxonomy" id="652676"/>
    <lineage>
        <taxon>unclassified sequences</taxon>
        <taxon>metagenomes</taxon>
        <taxon>ecological metagenomes</taxon>
    </lineage>
</organism>
<gene>
    <name evidence="10" type="ORF">MNBD_ALPHA06-862</name>
</gene>
<dbReference type="Gene3D" id="1.20.120.1460">
    <property type="match status" value="1"/>
</dbReference>
<evidence type="ECO:0000256" key="3">
    <source>
        <dbReference type="ARBA" id="ARBA00022630"/>
    </source>
</evidence>
<protein>
    <submittedName>
        <fullName evidence="10">tRNA-dihydrouridine(20/20a) synthase</fullName>
        <ecNumber evidence="10">1.3.1.91</ecNumber>
    </submittedName>
</protein>
<evidence type="ECO:0000256" key="7">
    <source>
        <dbReference type="ARBA" id="ARBA00022884"/>
    </source>
</evidence>
<keyword evidence="3" id="KW-0285">Flavoprotein</keyword>
<sequence>MRSLINQEFTFAIAPMMDWSDRHYRSFMRLITRRAVLYSEMVTAAAVVHGDRQRLLGFSPLEHPVVLQLGGADPQQLAEAARIGEGFGYQQINLNVGCPSDRVQSGRFGAALMLEPEIVANCVLAMQAAVSVPVTVKCRIGVDAQNVQQTLPNFLQIVADAGCQTFIIHARKAWLKGLSPKQNRDVPPLEYPLVVEMKRQFSQLQIILNGGLLTLEQALAQSANLDGAMIGRAAYHNPWQWVQVDQQVFAEPTPPATREQVVQGLIEYAALEQGDGTRLHDITRHVLGLFAGEPGARQWRRILSEDGVKPGADWRVIARAAAEVLPKMSVA</sequence>
<dbReference type="InterPro" id="IPR035587">
    <property type="entry name" value="DUS-like_FMN-bd"/>
</dbReference>
<dbReference type="NCBIfam" id="NF008774">
    <property type="entry name" value="PRK11815.1"/>
    <property type="match status" value="1"/>
</dbReference>
<dbReference type="Gene3D" id="3.20.20.70">
    <property type="entry name" value="Aldolase class I"/>
    <property type="match status" value="1"/>
</dbReference>
<keyword evidence="6" id="KW-0521">NADP</keyword>
<dbReference type="EC" id="1.3.1.91" evidence="10"/>
<dbReference type="AlphaFoldDB" id="A0A3B0R3M1"/>
<reference evidence="10" key="1">
    <citation type="submission" date="2018-06" db="EMBL/GenBank/DDBJ databases">
        <authorList>
            <person name="Zhirakovskaya E."/>
        </authorList>
    </citation>
    <scope>NUCLEOTIDE SEQUENCE</scope>
</reference>
<dbReference type="Pfam" id="PF01207">
    <property type="entry name" value="Dus"/>
    <property type="match status" value="1"/>
</dbReference>
<dbReference type="NCBIfam" id="TIGR00742">
    <property type="entry name" value="yjbN"/>
    <property type="match status" value="1"/>
</dbReference>
<dbReference type="SUPFAM" id="SSF51395">
    <property type="entry name" value="FMN-linked oxidoreductases"/>
    <property type="match status" value="1"/>
</dbReference>
<feature type="domain" description="DUS-like FMN-binding" evidence="9">
    <location>
        <begin position="13"/>
        <end position="305"/>
    </location>
</feature>
<dbReference type="GO" id="GO:0000049">
    <property type="term" value="F:tRNA binding"/>
    <property type="evidence" value="ECO:0007669"/>
    <property type="project" value="UniProtKB-KW"/>
</dbReference>
<dbReference type="InterPro" id="IPR004653">
    <property type="entry name" value="DusA"/>
</dbReference>
<keyword evidence="7" id="KW-0694">RNA-binding</keyword>
<keyword evidence="5" id="KW-0819">tRNA processing</keyword>
<proteinExistence type="inferred from homology"/>
<evidence type="ECO:0000256" key="6">
    <source>
        <dbReference type="ARBA" id="ARBA00022857"/>
    </source>
</evidence>
<dbReference type="EMBL" id="UOEE01000056">
    <property type="protein sequence ID" value="VAV88074.1"/>
    <property type="molecule type" value="Genomic_DNA"/>
</dbReference>
<dbReference type="PROSITE" id="PS01136">
    <property type="entry name" value="UPF0034"/>
    <property type="match status" value="1"/>
</dbReference>
<evidence type="ECO:0000256" key="1">
    <source>
        <dbReference type="ARBA" id="ARBA00001917"/>
    </source>
</evidence>
<dbReference type="PIRSF" id="PIRSF006621">
    <property type="entry name" value="Dus"/>
    <property type="match status" value="1"/>
</dbReference>
<keyword evidence="2" id="KW-0820">tRNA-binding</keyword>
<comment type="cofactor">
    <cofactor evidence="1">
        <name>FMN</name>
        <dbReference type="ChEBI" id="CHEBI:58210"/>
    </cofactor>
</comment>
<keyword evidence="8 10" id="KW-0560">Oxidoreductase</keyword>
<dbReference type="InterPro" id="IPR001269">
    <property type="entry name" value="DUS_fam"/>
</dbReference>
<name>A0A3B0R3M1_9ZZZZ</name>
<dbReference type="HAMAP" id="MF_02041">
    <property type="entry name" value="DusA_subfam"/>
    <property type="match status" value="1"/>
</dbReference>
<evidence type="ECO:0000256" key="4">
    <source>
        <dbReference type="ARBA" id="ARBA00022643"/>
    </source>
</evidence>